<comment type="caution">
    <text evidence="1">The sequence shown here is derived from an EMBL/GenBank/DDBJ whole genome shotgun (WGS) entry which is preliminary data.</text>
</comment>
<proteinExistence type="predicted"/>
<reference evidence="1" key="1">
    <citation type="submission" date="2023-03" db="EMBL/GenBank/DDBJ databases">
        <title>Massive genome expansion in bonnet fungi (Mycena s.s.) driven by repeated elements and novel gene families across ecological guilds.</title>
        <authorList>
            <consortium name="Lawrence Berkeley National Laboratory"/>
            <person name="Harder C.B."/>
            <person name="Miyauchi S."/>
            <person name="Viragh M."/>
            <person name="Kuo A."/>
            <person name="Thoen E."/>
            <person name="Andreopoulos B."/>
            <person name="Lu D."/>
            <person name="Skrede I."/>
            <person name="Drula E."/>
            <person name="Henrissat B."/>
            <person name="Morin E."/>
            <person name="Kohler A."/>
            <person name="Barry K."/>
            <person name="LaButti K."/>
            <person name="Morin E."/>
            <person name="Salamov A."/>
            <person name="Lipzen A."/>
            <person name="Mereny Z."/>
            <person name="Hegedus B."/>
            <person name="Baldrian P."/>
            <person name="Stursova M."/>
            <person name="Weitz H."/>
            <person name="Taylor A."/>
            <person name="Grigoriev I.V."/>
            <person name="Nagy L.G."/>
            <person name="Martin F."/>
            <person name="Kauserud H."/>
        </authorList>
    </citation>
    <scope>NUCLEOTIDE SEQUENCE</scope>
    <source>
        <strain evidence="1">CBHHK067</strain>
    </source>
</reference>
<name>A0AAD7CP85_MYCRO</name>
<accession>A0AAD7CP85</accession>
<keyword evidence="2" id="KW-1185">Reference proteome</keyword>
<dbReference type="Proteomes" id="UP001221757">
    <property type="component" value="Unassembled WGS sequence"/>
</dbReference>
<sequence length="306" mass="34516">MAAINSHPTVATVRVSNYPKEPHDPSDPVPWTKLRLNCITTDQLRWVSYFDSGMGLARLEIGYANPPELTFPGLREIYVKGFGGDGIRSALFPQFLAKHPNRRTRFMRDPHLPFLRRFTEAARANSLTDAVAVETFSISLAPFSGWDVSELSLHMSLSICQVLLLASNIFPSITSLTFSFPSRSLRLFQCLDHFNYGGEQPAHPGWRRSMDSKSPVSAASAVEIAVRSSAAYIAAMLPWLDAIYIEEPGYDDMPAWNDKWIVSGWYLVEQTRFVDRNAKDLGDKVHIHPPWKRFGVDKPVDRDDDC</sequence>
<organism evidence="1 2">
    <name type="scientific">Mycena rosella</name>
    <name type="common">Pink bonnet</name>
    <name type="synonym">Agaricus rosellus</name>
    <dbReference type="NCBI Taxonomy" id="1033263"/>
    <lineage>
        <taxon>Eukaryota</taxon>
        <taxon>Fungi</taxon>
        <taxon>Dikarya</taxon>
        <taxon>Basidiomycota</taxon>
        <taxon>Agaricomycotina</taxon>
        <taxon>Agaricomycetes</taxon>
        <taxon>Agaricomycetidae</taxon>
        <taxon>Agaricales</taxon>
        <taxon>Marasmiineae</taxon>
        <taxon>Mycenaceae</taxon>
        <taxon>Mycena</taxon>
    </lineage>
</organism>
<dbReference type="AlphaFoldDB" id="A0AAD7CP85"/>
<evidence type="ECO:0000313" key="1">
    <source>
        <dbReference type="EMBL" id="KAJ7654813.1"/>
    </source>
</evidence>
<dbReference type="EMBL" id="JARKIE010000317">
    <property type="protein sequence ID" value="KAJ7654813.1"/>
    <property type="molecule type" value="Genomic_DNA"/>
</dbReference>
<evidence type="ECO:0000313" key="2">
    <source>
        <dbReference type="Proteomes" id="UP001221757"/>
    </source>
</evidence>
<protein>
    <submittedName>
        <fullName evidence="1">Uncharacterized protein</fullName>
    </submittedName>
</protein>
<gene>
    <name evidence="1" type="ORF">B0H17DRAFT_1099400</name>
</gene>